<evidence type="ECO:0000313" key="3">
    <source>
        <dbReference type="Proteomes" id="UP000275408"/>
    </source>
</evidence>
<sequence>RGELYFNPGGVVFLSSDFCCLTAVQVVFTEALRAKEYHSQTPPHLFKFKYNATHPYEREIGTQVLIDILLLARCDVFLHAESSVAALASYFNPHMRSYFMDEEPAEDQGTIRQRRNLNEEARMEKQELEDALESIVECLVNHSVGNVMESRYKMVKLLVENLIQG</sequence>
<feature type="coiled-coil region" evidence="1">
    <location>
        <begin position="111"/>
        <end position="138"/>
    </location>
</feature>
<reference evidence="2 3" key="1">
    <citation type="journal article" date="2018" name="Sci. Rep.">
        <title>Comparative analysis of the Pocillopora damicornis genome highlights role of immune system in coral evolution.</title>
        <authorList>
            <person name="Cunning R."/>
            <person name="Bay R.A."/>
            <person name="Gillette P."/>
            <person name="Baker A.C."/>
            <person name="Traylor-Knowles N."/>
        </authorList>
    </citation>
    <scope>NUCLEOTIDE SEQUENCE [LARGE SCALE GENOMIC DNA]</scope>
    <source>
        <strain evidence="2">RSMAS</strain>
        <tissue evidence="2">Whole animal</tissue>
    </source>
</reference>
<accession>A0A3M6U234</accession>
<protein>
    <submittedName>
        <fullName evidence="2">Uncharacterized protein</fullName>
    </submittedName>
</protein>
<comment type="caution">
    <text evidence="2">The sequence shown here is derived from an EMBL/GenBank/DDBJ whole genome shotgun (WGS) entry which is preliminary data.</text>
</comment>
<evidence type="ECO:0000313" key="2">
    <source>
        <dbReference type="EMBL" id="RMX47677.1"/>
    </source>
</evidence>
<evidence type="ECO:0000256" key="1">
    <source>
        <dbReference type="SAM" id="Coils"/>
    </source>
</evidence>
<dbReference type="EMBL" id="RCHS01002387">
    <property type="protein sequence ID" value="RMX47677.1"/>
    <property type="molecule type" value="Genomic_DNA"/>
</dbReference>
<dbReference type="STRING" id="46731.A0A3M6U234"/>
<dbReference type="AlphaFoldDB" id="A0A3M6U234"/>
<name>A0A3M6U234_POCDA</name>
<keyword evidence="1" id="KW-0175">Coiled coil</keyword>
<dbReference type="Proteomes" id="UP000275408">
    <property type="component" value="Unassembled WGS sequence"/>
</dbReference>
<dbReference type="Gene3D" id="3.40.50.11350">
    <property type="match status" value="1"/>
</dbReference>
<proteinExistence type="predicted"/>
<gene>
    <name evidence="2" type="ORF">pdam_00013612</name>
</gene>
<feature type="non-terminal residue" evidence="2">
    <location>
        <position position="1"/>
    </location>
</feature>
<organism evidence="2 3">
    <name type="scientific">Pocillopora damicornis</name>
    <name type="common">Cauliflower coral</name>
    <name type="synonym">Millepora damicornis</name>
    <dbReference type="NCBI Taxonomy" id="46731"/>
    <lineage>
        <taxon>Eukaryota</taxon>
        <taxon>Metazoa</taxon>
        <taxon>Cnidaria</taxon>
        <taxon>Anthozoa</taxon>
        <taxon>Hexacorallia</taxon>
        <taxon>Scleractinia</taxon>
        <taxon>Astrocoeniina</taxon>
        <taxon>Pocilloporidae</taxon>
        <taxon>Pocillopora</taxon>
    </lineage>
</organism>
<keyword evidence="3" id="KW-1185">Reference proteome</keyword>